<dbReference type="HOGENOM" id="CLU_805260_0_0_1"/>
<gene>
    <name evidence="2" type="ORF">PHATRDRAFT_37243</name>
</gene>
<evidence type="ECO:0000313" key="2">
    <source>
        <dbReference type="EMBL" id="EEC47311.1"/>
    </source>
</evidence>
<reference evidence="3" key="2">
    <citation type="submission" date="2008-08" db="EMBL/GenBank/DDBJ databases">
        <authorList>
            <consortium name="Diatom Consortium"/>
            <person name="Grigoriev I."/>
            <person name="Grimwood J."/>
            <person name="Kuo A."/>
            <person name="Otillar R.P."/>
            <person name="Salamov A."/>
            <person name="Detter J.C."/>
            <person name="Lindquist E."/>
            <person name="Shapiro H."/>
            <person name="Lucas S."/>
            <person name="Glavina del Rio T."/>
            <person name="Pitluck S."/>
            <person name="Rokhsar D."/>
            <person name="Bowler C."/>
        </authorList>
    </citation>
    <scope>GENOME REANNOTATION</scope>
    <source>
        <strain evidence="3">CCAP 1055/1</strain>
    </source>
</reference>
<dbReference type="EMBL" id="CM000614">
    <property type="protein sequence ID" value="EEC47311.1"/>
    <property type="molecule type" value="Genomic_DNA"/>
</dbReference>
<dbReference type="InterPro" id="IPR024079">
    <property type="entry name" value="MetalloPept_cat_dom_sf"/>
</dbReference>
<protein>
    <recommendedName>
        <fullName evidence="4">Peptidase M10 metallopeptidase domain-containing protein</fullName>
    </recommendedName>
</protein>
<name>B7G2J0_PHATC</name>
<dbReference type="KEGG" id="pti:PHATRDRAFT_37243"/>
<evidence type="ECO:0008006" key="4">
    <source>
        <dbReference type="Google" id="ProtNLM"/>
    </source>
</evidence>
<dbReference type="Proteomes" id="UP000000759">
    <property type="component" value="Chromosome 12"/>
</dbReference>
<dbReference type="InParanoid" id="B7G2J0"/>
<dbReference type="RefSeq" id="XP_002181388.1">
    <property type="nucleotide sequence ID" value="XM_002181352.1"/>
</dbReference>
<dbReference type="GeneID" id="7202029"/>
<organism evidence="2 3">
    <name type="scientific">Phaeodactylum tricornutum (strain CCAP 1055/1)</name>
    <dbReference type="NCBI Taxonomy" id="556484"/>
    <lineage>
        <taxon>Eukaryota</taxon>
        <taxon>Sar</taxon>
        <taxon>Stramenopiles</taxon>
        <taxon>Ochrophyta</taxon>
        <taxon>Bacillariophyta</taxon>
        <taxon>Bacillariophyceae</taxon>
        <taxon>Bacillariophycidae</taxon>
        <taxon>Naviculales</taxon>
        <taxon>Phaeodactylaceae</taxon>
        <taxon>Phaeodactylum</taxon>
    </lineage>
</organism>
<dbReference type="OrthoDB" id="40254at2759"/>
<keyword evidence="1" id="KW-0812">Transmembrane</keyword>
<proteinExistence type="predicted"/>
<accession>B7G2J0</accession>
<dbReference type="AlphaFoldDB" id="B7G2J0"/>
<evidence type="ECO:0000256" key="1">
    <source>
        <dbReference type="SAM" id="Phobius"/>
    </source>
</evidence>
<keyword evidence="3" id="KW-1185">Reference proteome</keyword>
<dbReference type="eggNOG" id="ENOG502SNJG">
    <property type="taxonomic scope" value="Eukaryota"/>
</dbReference>
<keyword evidence="1" id="KW-1133">Transmembrane helix</keyword>
<dbReference type="PaxDb" id="2850-Phatr37243"/>
<dbReference type="Gene3D" id="3.40.390.10">
    <property type="entry name" value="Collagenase (Catalytic Domain)"/>
    <property type="match status" value="1"/>
</dbReference>
<evidence type="ECO:0000313" key="3">
    <source>
        <dbReference type="Proteomes" id="UP000000759"/>
    </source>
</evidence>
<dbReference type="GO" id="GO:0008237">
    <property type="term" value="F:metallopeptidase activity"/>
    <property type="evidence" value="ECO:0007669"/>
    <property type="project" value="InterPro"/>
</dbReference>
<keyword evidence="1" id="KW-0472">Membrane</keyword>
<reference evidence="2 3" key="1">
    <citation type="journal article" date="2008" name="Nature">
        <title>The Phaeodactylum genome reveals the evolutionary history of diatom genomes.</title>
        <authorList>
            <person name="Bowler C."/>
            <person name="Allen A.E."/>
            <person name="Badger J.H."/>
            <person name="Grimwood J."/>
            <person name="Jabbari K."/>
            <person name="Kuo A."/>
            <person name="Maheswari U."/>
            <person name="Martens C."/>
            <person name="Maumus F."/>
            <person name="Otillar R.P."/>
            <person name="Rayko E."/>
            <person name="Salamov A."/>
            <person name="Vandepoele K."/>
            <person name="Beszteri B."/>
            <person name="Gruber A."/>
            <person name="Heijde M."/>
            <person name="Katinka M."/>
            <person name="Mock T."/>
            <person name="Valentin K."/>
            <person name="Verret F."/>
            <person name="Berges J.A."/>
            <person name="Brownlee C."/>
            <person name="Cadoret J.P."/>
            <person name="Chiovitti A."/>
            <person name="Choi C.J."/>
            <person name="Coesel S."/>
            <person name="De Martino A."/>
            <person name="Detter J.C."/>
            <person name="Durkin C."/>
            <person name="Falciatore A."/>
            <person name="Fournet J."/>
            <person name="Haruta M."/>
            <person name="Huysman M.J."/>
            <person name="Jenkins B.D."/>
            <person name="Jiroutova K."/>
            <person name="Jorgensen R.E."/>
            <person name="Joubert Y."/>
            <person name="Kaplan A."/>
            <person name="Kroger N."/>
            <person name="Kroth P.G."/>
            <person name="La Roche J."/>
            <person name="Lindquist E."/>
            <person name="Lommer M."/>
            <person name="Martin-Jezequel V."/>
            <person name="Lopez P.J."/>
            <person name="Lucas S."/>
            <person name="Mangogna M."/>
            <person name="McGinnis K."/>
            <person name="Medlin L.K."/>
            <person name="Montsant A."/>
            <person name="Oudot-Le Secq M.P."/>
            <person name="Napoli C."/>
            <person name="Obornik M."/>
            <person name="Parker M.S."/>
            <person name="Petit J.L."/>
            <person name="Porcel B.M."/>
            <person name="Poulsen N."/>
            <person name="Robison M."/>
            <person name="Rychlewski L."/>
            <person name="Rynearson T.A."/>
            <person name="Schmutz J."/>
            <person name="Shapiro H."/>
            <person name="Siaut M."/>
            <person name="Stanley M."/>
            <person name="Sussman M.R."/>
            <person name="Taylor A.R."/>
            <person name="Vardi A."/>
            <person name="von Dassow P."/>
            <person name="Vyverman W."/>
            <person name="Willis A."/>
            <person name="Wyrwicz L.S."/>
            <person name="Rokhsar D.S."/>
            <person name="Weissenbach J."/>
            <person name="Armbrust E.V."/>
            <person name="Green B.R."/>
            <person name="Van de Peer Y."/>
            <person name="Grigoriev I.V."/>
        </authorList>
    </citation>
    <scope>NUCLEOTIDE SEQUENCE [LARGE SCALE GENOMIC DNA]</scope>
    <source>
        <strain evidence="2 3">CCAP 1055/1</strain>
    </source>
</reference>
<sequence>MGASNYNGGGLRCGFCRCLIGFLALTGIGIFLAVHLTDANTPADLIPNNFKPSDFIPNWEEFFHEDPFNATGPDDAPRWRNSGNGLNLEIVNALDERWNVYFDRAVQEWDAGNPDVLDLTTSASSVDSSCQAVEGVMKVCNGNYGDTRWKGINEVIIENGVRIISSTAKMNEFYLSGGNDAQKQYTMCHEIGHGFGLPHTDENFNNANTGECMDYTSQPEANMQPGEANFLFLQEMYGTQTGGNTVASASEVPTDRRIPALRGSATISWFEDVVLSVWDDLIPKIEGRVDEREHEDGWQLVHRSLHGSAHEMYLGKGLVVRVHKLFSSERLE</sequence>
<feature type="transmembrane region" description="Helical" evidence="1">
    <location>
        <begin position="14"/>
        <end position="36"/>
    </location>
</feature>
<dbReference type="SUPFAM" id="SSF55486">
    <property type="entry name" value="Metalloproteases ('zincins'), catalytic domain"/>
    <property type="match status" value="1"/>
</dbReference>